<evidence type="ECO:0000313" key="3">
    <source>
        <dbReference type="EMBL" id="MBB5295824.1"/>
    </source>
</evidence>
<dbReference type="RefSeq" id="WP_146719812.1">
    <property type="nucleotide sequence ID" value="NZ_BSUI01000005.1"/>
</dbReference>
<dbReference type="EMBL" id="JACHFV010000008">
    <property type="protein sequence ID" value="MBB5295824.1"/>
    <property type="molecule type" value="Genomic_DNA"/>
</dbReference>
<name>A0ABR6MVV2_9DEIO</name>
<keyword evidence="4" id="KW-1185">Reference proteome</keyword>
<comment type="caution">
    <text evidence="3">The sequence shown here is derived from an EMBL/GenBank/DDBJ whole genome shotgun (WGS) entry which is preliminary data.</text>
</comment>
<accession>A0ABR6MVV2</accession>
<feature type="compositionally biased region" description="Polar residues" evidence="1">
    <location>
        <begin position="187"/>
        <end position="200"/>
    </location>
</feature>
<sequence>MNSIKSRLGEMASSRLFRIFGSLLTAVYFLFLFSLIVAVVGAMFISKKAYDKPDVYIGFIAFLAVFGTTCGATMTSVRATPENIADSINKRTNSNFIFASLGIASILITLLGILIGLLLPNRSPKAEIGPYSVLWLFWGSSIIISLGIILSLLASGAIIRNHVLNAFYLIRNPNITSPSKPADPPSSERTQSLESQTSPPSGIDLEQEASSETLSRA</sequence>
<feature type="transmembrane region" description="Helical" evidence="2">
    <location>
        <begin position="20"/>
        <end position="44"/>
    </location>
</feature>
<keyword evidence="2" id="KW-0812">Transmembrane</keyword>
<evidence type="ECO:0000256" key="2">
    <source>
        <dbReference type="SAM" id="Phobius"/>
    </source>
</evidence>
<feature type="transmembrane region" description="Helical" evidence="2">
    <location>
        <begin position="131"/>
        <end position="154"/>
    </location>
</feature>
<gene>
    <name evidence="3" type="ORF">HNQ10_002663</name>
</gene>
<feature type="transmembrane region" description="Helical" evidence="2">
    <location>
        <begin position="96"/>
        <end position="119"/>
    </location>
</feature>
<protein>
    <recommendedName>
        <fullName evidence="5">MotA/TolQ/ExbB proton channel domain-containing protein</fullName>
    </recommendedName>
</protein>
<evidence type="ECO:0008006" key="5">
    <source>
        <dbReference type="Google" id="ProtNLM"/>
    </source>
</evidence>
<evidence type="ECO:0000313" key="4">
    <source>
        <dbReference type="Proteomes" id="UP000536909"/>
    </source>
</evidence>
<proteinExistence type="predicted"/>
<keyword evidence="2" id="KW-0472">Membrane</keyword>
<feature type="transmembrane region" description="Helical" evidence="2">
    <location>
        <begin position="56"/>
        <end position="75"/>
    </location>
</feature>
<keyword evidence="2" id="KW-1133">Transmembrane helix</keyword>
<organism evidence="3 4">
    <name type="scientific">Deinococcus metallilatus</name>
    <dbReference type="NCBI Taxonomy" id="1211322"/>
    <lineage>
        <taxon>Bacteria</taxon>
        <taxon>Thermotogati</taxon>
        <taxon>Deinococcota</taxon>
        <taxon>Deinococci</taxon>
        <taxon>Deinococcales</taxon>
        <taxon>Deinococcaceae</taxon>
        <taxon>Deinococcus</taxon>
    </lineage>
</organism>
<reference evidence="3 4" key="1">
    <citation type="submission" date="2020-08" db="EMBL/GenBank/DDBJ databases">
        <title>Genomic Encyclopedia of Type Strains, Phase IV (KMG-IV): sequencing the most valuable type-strain genomes for metagenomic binning, comparative biology and taxonomic classification.</title>
        <authorList>
            <person name="Goeker M."/>
        </authorList>
    </citation>
    <scope>NUCLEOTIDE SEQUENCE [LARGE SCALE GENOMIC DNA]</scope>
    <source>
        <strain evidence="3 4">DSM 105434</strain>
    </source>
</reference>
<evidence type="ECO:0000256" key="1">
    <source>
        <dbReference type="SAM" id="MobiDB-lite"/>
    </source>
</evidence>
<feature type="compositionally biased region" description="Polar residues" evidence="1">
    <location>
        <begin position="208"/>
        <end position="217"/>
    </location>
</feature>
<dbReference type="Proteomes" id="UP000536909">
    <property type="component" value="Unassembled WGS sequence"/>
</dbReference>
<feature type="region of interest" description="Disordered" evidence="1">
    <location>
        <begin position="176"/>
        <end position="217"/>
    </location>
</feature>